<dbReference type="InterPro" id="IPR011006">
    <property type="entry name" value="CheY-like_superfamily"/>
</dbReference>
<protein>
    <recommendedName>
        <fullName evidence="2">Response regulatory domain-containing protein</fullName>
    </recommendedName>
</protein>
<keyword evidence="4" id="KW-1185">Reference proteome</keyword>
<dbReference type="RefSeq" id="WP_238195868.1">
    <property type="nucleotide sequence ID" value="NZ_BPQZ01000007.1"/>
</dbReference>
<dbReference type="PROSITE" id="PS50110">
    <property type="entry name" value="RESPONSE_REGULATORY"/>
    <property type="match status" value="1"/>
</dbReference>
<evidence type="ECO:0000313" key="4">
    <source>
        <dbReference type="Proteomes" id="UP001157440"/>
    </source>
</evidence>
<gene>
    <name evidence="3" type="ORF">GCM10007890_09620</name>
</gene>
<dbReference type="Proteomes" id="UP001157440">
    <property type="component" value="Unassembled WGS sequence"/>
</dbReference>
<accession>A0AA37WPG5</accession>
<comment type="caution">
    <text evidence="3">The sequence shown here is derived from an EMBL/GenBank/DDBJ whole genome shotgun (WGS) entry which is preliminary data.</text>
</comment>
<evidence type="ECO:0000313" key="3">
    <source>
        <dbReference type="EMBL" id="GLS68950.1"/>
    </source>
</evidence>
<sequence>MDPTPQRLVLVAETDPVLGLDLADALETAGYHVVGPLRTAAAVEAWLAGWTPAVAVLDVQLAGRSSATAAQVLRRRQIPFVVHTASAIHETLPDAFAGAPRLCKPAWTRDIVDLLAQLPHPAGTPR</sequence>
<name>A0AA37WPG5_9HYPH</name>
<reference evidence="4" key="1">
    <citation type="journal article" date="2019" name="Int. J. Syst. Evol. Microbiol.">
        <title>The Global Catalogue of Microorganisms (GCM) 10K type strain sequencing project: providing services to taxonomists for standard genome sequencing and annotation.</title>
        <authorList>
            <consortium name="The Broad Institute Genomics Platform"/>
            <consortium name="The Broad Institute Genome Sequencing Center for Infectious Disease"/>
            <person name="Wu L."/>
            <person name="Ma J."/>
        </authorList>
    </citation>
    <scope>NUCLEOTIDE SEQUENCE [LARGE SCALE GENOMIC DNA]</scope>
    <source>
        <strain evidence="4">NBRC 103632</strain>
    </source>
</reference>
<dbReference type="InterPro" id="IPR001789">
    <property type="entry name" value="Sig_transdc_resp-reg_receiver"/>
</dbReference>
<dbReference type="Gene3D" id="3.40.50.2300">
    <property type="match status" value="1"/>
</dbReference>
<keyword evidence="1" id="KW-0597">Phosphoprotein</keyword>
<dbReference type="SUPFAM" id="SSF52172">
    <property type="entry name" value="CheY-like"/>
    <property type="match status" value="1"/>
</dbReference>
<proteinExistence type="predicted"/>
<feature type="domain" description="Response regulatory" evidence="2">
    <location>
        <begin position="8"/>
        <end position="119"/>
    </location>
</feature>
<feature type="modified residue" description="4-aspartylphosphate" evidence="1">
    <location>
        <position position="58"/>
    </location>
</feature>
<dbReference type="AlphaFoldDB" id="A0AA37WPG5"/>
<organism evidence="3 4">
    <name type="scientific">Methylobacterium tardum</name>
    <dbReference type="NCBI Taxonomy" id="374432"/>
    <lineage>
        <taxon>Bacteria</taxon>
        <taxon>Pseudomonadati</taxon>
        <taxon>Pseudomonadota</taxon>
        <taxon>Alphaproteobacteria</taxon>
        <taxon>Hyphomicrobiales</taxon>
        <taxon>Methylobacteriaceae</taxon>
        <taxon>Methylobacterium</taxon>
    </lineage>
</organism>
<dbReference type="GO" id="GO:0000160">
    <property type="term" value="P:phosphorelay signal transduction system"/>
    <property type="evidence" value="ECO:0007669"/>
    <property type="project" value="InterPro"/>
</dbReference>
<dbReference type="EMBL" id="BSPL01000008">
    <property type="protein sequence ID" value="GLS68950.1"/>
    <property type="molecule type" value="Genomic_DNA"/>
</dbReference>
<evidence type="ECO:0000259" key="2">
    <source>
        <dbReference type="PROSITE" id="PS50110"/>
    </source>
</evidence>
<evidence type="ECO:0000256" key="1">
    <source>
        <dbReference type="PROSITE-ProRule" id="PRU00169"/>
    </source>
</evidence>